<accession>A0ABY4KYA7</accession>
<reference evidence="3 4" key="1">
    <citation type="submission" date="2020-04" db="EMBL/GenBank/DDBJ databases">
        <title>Thermobifida alba genome sequencing and assembly.</title>
        <authorList>
            <person name="Luzics S."/>
            <person name="Horvath B."/>
            <person name="Nagy I."/>
            <person name="Toth A."/>
            <person name="Nagy I."/>
            <person name="Kukolya J."/>
        </authorList>
    </citation>
    <scope>NUCLEOTIDE SEQUENCE [LARGE SCALE GENOMIC DNA]</scope>
    <source>
        <strain evidence="3 4">DSM 43795</strain>
    </source>
</reference>
<keyword evidence="2" id="KW-0812">Transmembrane</keyword>
<evidence type="ECO:0000256" key="1">
    <source>
        <dbReference type="SAM" id="MobiDB-lite"/>
    </source>
</evidence>
<evidence type="ECO:0000256" key="2">
    <source>
        <dbReference type="SAM" id="Phobius"/>
    </source>
</evidence>
<keyword evidence="2" id="KW-0472">Membrane</keyword>
<feature type="transmembrane region" description="Helical" evidence="2">
    <location>
        <begin position="98"/>
        <end position="118"/>
    </location>
</feature>
<organism evidence="3 4">
    <name type="scientific">Thermobifida alba</name>
    <name type="common">Thermomonospora alba</name>
    <dbReference type="NCBI Taxonomy" id="53522"/>
    <lineage>
        <taxon>Bacteria</taxon>
        <taxon>Bacillati</taxon>
        <taxon>Actinomycetota</taxon>
        <taxon>Actinomycetes</taxon>
        <taxon>Streptosporangiales</taxon>
        <taxon>Nocardiopsidaceae</taxon>
        <taxon>Thermobifida</taxon>
    </lineage>
</organism>
<evidence type="ECO:0000313" key="4">
    <source>
        <dbReference type="Proteomes" id="UP000832041"/>
    </source>
</evidence>
<dbReference type="RefSeq" id="WP_248592460.1">
    <property type="nucleotide sequence ID" value="NZ_BAABEB010000012.1"/>
</dbReference>
<dbReference type="EMBL" id="CP051627">
    <property type="protein sequence ID" value="UPT20204.1"/>
    <property type="molecule type" value="Genomic_DNA"/>
</dbReference>
<evidence type="ECO:0000313" key="3">
    <source>
        <dbReference type="EMBL" id="UPT20204.1"/>
    </source>
</evidence>
<keyword evidence="4" id="KW-1185">Reference proteome</keyword>
<keyword evidence="2" id="KW-1133">Transmembrane helix</keyword>
<name>A0ABY4KYA7_THEAE</name>
<proteinExistence type="predicted"/>
<dbReference type="Proteomes" id="UP000832041">
    <property type="component" value="Chromosome"/>
</dbReference>
<feature type="region of interest" description="Disordered" evidence="1">
    <location>
        <begin position="1"/>
        <end position="33"/>
    </location>
</feature>
<gene>
    <name evidence="3" type="ORF">FOF52_03835</name>
</gene>
<sequence length="129" mass="14416">MSRALTPRVRSVLGTPHGRRFSHTPAPPPARRLTEAERLAREKALLEQMRDNPWVARRIREGELPAWMRATPTRVEFPEVPARPRPGTRRRRRLRVPVPAPVLDTLGYALAVAAGALAHHLGTLLGHLG</sequence>
<protein>
    <submittedName>
        <fullName evidence="3">Uncharacterized protein</fullName>
    </submittedName>
</protein>